<organism evidence="1 2">
    <name type="scientific">Macrostomum lignano</name>
    <dbReference type="NCBI Taxonomy" id="282301"/>
    <lineage>
        <taxon>Eukaryota</taxon>
        <taxon>Metazoa</taxon>
        <taxon>Spiralia</taxon>
        <taxon>Lophotrochozoa</taxon>
        <taxon>Platyhelminthes</taxon>
        <taxon>Rhabditophora</taxon>
        <taxon>Macrostomorpha</taxon>
        <taxon>Macrostomida</taxon>
        <taxon>Macrostomidae</taxon>
        <taxon>Macrostomum</taxon>
    </lineage>
</organism>
<dbReference type="WBParaSite" id="maker-uti_cns_0000285-snap-gene-1.19-mRNA-1">
    <property type="protein sequence ID" value="maker-uti_cns_0000285-snap-gene-1.19-mRNA-1"/>
    <property type="gene ID" value="maker-uti_cns_0000285-snap-gene-1.19"/>
</dbReference>
<keyword evidence="1" id="KW-1185">Reference proteome</keyword>
<dbReference type="OrthoDB" id="6147043at2759"/>
<dbReference type="AlphaFoldDB" id="A0A1I8FZ49"/>
<reference evidence="2" key="1">
    <citation type="submission" date="2016-11" db="UniProtKB">
        <authorList>
            <consortium name="WormBaseParasite"/>
        </authorList>
    </citation>
    <scope>IDENTIFICATION</scope>
</reference>
<dbReference type="Proteomes" id="UP000095280">
    <property type="component" value="Unplaced"/>
</dbReference>
<proteinExistence type="predicted"/>
<name>A0A1I8FZ49_9PLAT</name>
<accession>A0A1I8FZ49</accession>
<evidence type="ECO:0000313" key="1">
    <source>
        <dbReference type="Proteomes" id="UP000095280"/>
    </source>
</evidence>
<protein>
    <submittedName>
        <fullName evidence="2">Testis expressed 26</fullName>
    </submittedName>
</protein>
<sequence length="261" mass="29103">MHPHPTVRFAEPLELQRPHQPASPSVTFRLPSIGSGQQQPPPHLAGSPDLAAAASAIYDRHGYSPPRSPRDAASQWKYPLPSKSLRLYVGPPLRPAEQPAGAAASLPASRGGSDILSPGLQLQRSRTEPAMAAGAQRQLAAPYVQSRAEIFLRRGLPPTALSTSMHQQPRLRREATLVSRGDEAERLRWTMSTQRHWQVDRKGQQRNQGPFSREFTVHVTAPSNWLRMKWGPKQLRQDLRAGDQRPSYLYTKQAFGQQHGY</sequence>
<evidence type="ECO:0000313" key="2">
    <source>
        <dbReference type="WBParaSite" id="maker-uti_cns_0000285-snap-gene-1.19-mRNA-1"/>
    </source>
</evidence>